<protein>
    <submittedName>
        <fullName evidence="2">Uncharacterized protein</fullName>
    </submittedName>
</protein>
<accession>A0A645EIL3</accession>
<reference evidence="2" key="1">
    <citation type="submission" date="2019-08" db="EMBL/GenBank/DDBJ databases">
        <authorList>
            <person name="Kucharzyk K."/>
            <person name="Murdoch R.W."/>
            <person name="Higgins S."/>
            <person name="Loffler F."/>
        </authorList>
    </citation>
    <scope>NUCLEOTIDE SEQUENCE</scope>
</reference>
<dbReference type="EMBL" id="VSSQ01046609">
    <property type="protein sequence ID" value="MPN00574.1"/>
    <property type="molecule type" value="Genomic_DNA"/>
</dbReference>
<feature type="region of interest" description="Disordered" evidence="1">
    <location>
        <begin position="1"/>
        <end position="23"/>
    </location>
</feature>
<evidence type="ECO:0000256" key="1">
    <source>
        <dbReference type="SAM" id="MobiDB-lite"/>
    </source>
</evidence>
<proteinExistence type="predicted"/>
<comment type="caution">
    <text evidence="2">The sequence shown here is derived from an EMBL/GenBank/DDBJ whole genome shotgun (WGS) entry which is preliminary data.</text>
</comment>
<name>A0A645EIL3_9ZZZZ</name>
<gene>
    <name evidence="2" type="ORF">SDC9_147770</name>
</gene>
<organism evidence="2">
    <name type="scientific">bioreactor metagenome</name>
    <dbReference type="NCBI Taxonomy" id="1076179"/>
    <lineage>
        <taxon>unclassified sequences</taxon>
        <taxon>metagenomes</taxon>
        <taxon>ecological metagenomes</taxon>
    </lineage>
</organism>
<sequence length="189" mass="21241">MPPDGVDPVVKKTEGELRHRRPGDPTVEVMDVARRRHPLQPLVFGRDVDPADVGDPTVDDQQLAVVAQLEFPRCEQIDRREGPDLKILLPQKKAASEIVRKVAFEAAEAVEQHLDVHAGLRPFLQCRHESLSHFIAVQDERLHPDAVSGAPDVRQHPRIDRSAVAQHLQMVAVQGRIFRKKPVQRPHPA</sequence>
<dbReference type="AlphaFoldDB" id="A0A645EIL3"/>
<evidence type="ECO:0000313" key="2">
    <source>
        <dbReference type="EMBL" id="MPN00574.1"/>
    </source>
</evidence>